<dbReference type="Pfam" id="PF07687">
    <property type="entry name" value="M20_dimer"/>
    <property type="match status" value="1"/>
</dbReference>
<evidence type="ECO:0000259" key="2">
    <source>
        <dbReference type="Pfam" id="PF07687"/>
    </source>
</evidence>
<dbReference type="EMBL" id="LQBL01000028">
    <property type="protein sequence ID" value="KUG53460.1"/>
    <property type="molecule type" value="Genomic_DNA"/>
</dbReference>
<dbReference type="NCBIfam" id="TIGR01891">
    <property type="entry name" value="amidohydrolases"/>
    <property type="match status" value="1"/>
</dbReference>
<dbReference type="InterPro" id="IPR002933">
    <property type="entry name" value="Peptidase_M20"/>
</dbReference>
<keyword evidence="1" id="KW-0464">Manganese</keyword>
<dbReference type="PANTHER" id="PTHR11014">
    <property type="entry name" value="PEPTIDASE M20 FAMILY MEMBER"/>
    <property type="match status" value="1"/>
</dbReference>
<evidence type="ECO:0000313" key="4">
    <source>
        <dbReference type="Proteomes" id="UP000054837"/>
    </source>
</evidence>
<dbReference type="InterPro" id="IPR011650">
    <property type="entry name" value="Peptidase_M20_dimer"/>
</dbReference>
<feature type="binding site" evidence="1">
    <location>
        <position position="382"/>
    </location>
    <ligand>
        <name>Mn(2+)</name>
        <dbReference type="ChEBI" id="CHEBI:29035"/>
        <label>2</label>
    </ligand>
</feature>
<feature type="binding site" evidence="1">
    <location>
        <position position="177"/>
    </location>
    <ligand>
        <name>Mn(2+)</name>
        <dbReference type="ChEBI" id="CHEBI:29035"/>
        <label>2</label>
    </ligand>
</feature>
<feature type="domain" description="Peptidase M20 dimerisation" evidence="2">
    <location>
        <begin position="200"/>
        <end position="293"/>
    </location>
</feature>
<feature type="binding site" evidence="1">
    <location>
        <position position="116"/>
    </location>
    <ligand>
        <name>Mn(2+)</name>
        <dbReference type="ChEBI" id="CHEBI:29035"/>
        <label>2</label>
    </ligand>
</feature>
<proteinExistence type="predicted"/>
<dbReference type="AlphaFoldDB" id="A0A0W8I5F5"/>
<dbReference type="RefSeq" id="WP_058891468.1">
    <property type="nucleotide sequence ID" value="NZ_LQBL01000028.1"/>
</dbReference>
<dbReference type="InterPro" id="IPR036264">
    <property type="entry name" value="Bact_exopeptidase_dim_dom"/>
</dbReference>
<dbReference type="Gene3D" id="3.40.630.10">
    <property type="entry name" value="Zn peptidases"/>
    <property type="match status" value="1"/>
</dbReference>
<dbReference type="OrthoDB" id="9777385at2"/>
<keyword evidence="4" id="KW-1185">Reference proteome</keyword>
<keyword evidence="1" id="KW-0479">Metal-binding</keyword>
<evidence type="ECO:0000313" key="3">
    <source>
        <dbReference type="EMBL" id="KUG53460.1"/>
    </source>
</evidence>
<protein>
    <submittedName>
        <fullName evidence="3">Amidohydrolase</fullName>
    </submittedName>
</protein>
<gene>
    <name evidence="3" type="ORF">AVL62_01295</name>
</gene>
<evidence type="ECO:0000256" key="1">
    <source>
        <dbReference type="PIRSR" id="PIRSR005962-1"/>
    </source>
</evidence>
<reference evidence="3 4" key="1">
    <citation type="submission" date="2015-12" db="EMBL/GenBank/DDBJ databases">
        <title>Serinicoccus chungangenesis strain CD08_5 genome sequencing and assembly.</title>
        <authorList>
            <person name="Chander A.M."/>
            <person name="Kaur G."/>
            <person name="Nair G.R."/>
            <person name="Dhawan D.K."/>
            <person name="Kochhar R.K."/>
            <person name="Mayilraj S."/>
            <person name="Bhadada S.K."/>
        </authorList>
    </citation>
    <scope>NUCLEOTIDE SEQUENCE [LARGE SCALE GENOMIC DNA]</scope>
    <source>
        <strain evidence="3 4">CD08_5</strain>
    </source>
</reference>
<keyword evidence="3" id="KW-0378">Hydrolase</keyword>
<name>A0A0W8I5F5_9MICO</name>
<dbReference type="SUPFAM" id="SSF53187">
    <property type="entry name" value="Zn-dependent exopeptidases"/>
    <property type="match status" value="1"/>
</dbReference>
<comment type="caution">
    <text evidence="3">The sequence shown here is derived from an EMBL/GenBank/DDBJ whole genome shotgun (WGS) entry which is preliminary data.</text>
</comment>
<dbReference type="Pfam" id="PF01546">
    <property type="entry name" value="Peptidase_M20"/>
    <property type="match status" value="1"/>
</dbReference>
<dbReference type="Gene3D" id="3.30.70.360">
    <property type="match status" value="1"/>
</dbReference>
<accession>A0A0W8I5F5</accession>
<dbReference type="PIRSF" id="PIRSF005962">
    <property type="entry name" value="Pept_M20D_amidohydro"/>
    <property type="match status" value="1"/>
</dbReference>
<dbReference type="PANTHER" id="PTHR11014:SF63">
    <property type="entry name" value="METALLOPEPTIDASE, PUTATIVE (AFU_ORTHOLOGUE AFUA_6G09600)-RELATED"/>
    <property type="match status" value="1"/>
</dbReference>
<dbReference type="GO" id="GO:0016787">
    <property type="term" value="F:hydrolase activity"/>
    <property type="evidence" value="ECO:0007669"/>
    <property type="project" value="UniProtKB-KW"/>
</dbReference>
<sequence>MSPTTTILDEPEHADLRASLHDLYRHLHSHPELSMQEEATAALVEERMSGLGYDVFRCGGTGVVATLSNGDGPVVGFRADTDGLPVEEDTGLDYASTARGTLPDGTDVPVMHACGHDMHVTAAIGAATLLAQDRASWTGTVVFLFQPGEETAQGAAAMLEDGLWDRAPRPEVIYGQHVWPGVAGTVDLTPGPAMTFSDAWRVTVRGRGGHGSQPESTIDPVVLAAHMIVRIQSLKSREVPAQKAAVITIATIHAGLKENIIPATAEFTVNMRNLDADVRDHLLGALRRVILAEAMASDAPEPEIEEIYTFPLLVNDEEETARVTGVLRGALGEEQVSEIPAVMGSEDFGALPDAIEVPGVYWFFGGLTREEVEGEEPTVTNHSPHFGPQLEPTLGVGVSAAHAVLTARLVRGGAA</sequence>
<dbReference type="SUPFAM" id="SSF55031">
    <property type="entry name" value="Bacterial exopeptidase dimerisation domain"/>
    <property type="match status" value="1"/>
</dbReference>
<organism evidence="3 4">
    <name type="scientific">Serinicoccus chungangensis</name>
    <dbReference type="NCBI Taxonomy" id="767452"/>
    <lineage>
        <taxon>Bacteria</taxon>
        <taxon>Bacillati</taxon>
        <taxon>Actinomycetota</taxon>
        <taxon>Actinomycetes</taxon>
        <taxon>Micrococcales</taxon>
        <taxon>Ornithinimicrobiaceae</taxon>
        <taxon>Serinicoccus</taxon>
    </lineage>
</organism>
<dbReference type="STRING" id="767452.AVL62_01295"/>
<comment type="cofactor">
    <cofactor evidence="1">
        <name>Mn(2+)</name>
        <dbReference type="ChEBI" id="CHEBI:29035"/>
    </cofactor>
    <text evidence="1">The Mn(2+) ion enhances activity.</text>
</comment>
<feature type="binding site" evidence="1">
    <location>
        <position position="150"/>
    </location>
    <ligand>
        <name>Mn(2+)</name>
        <dbReference type="ChEBI" id="CHEBI:29035"/>
        <label>2</label>
    </ligand>
</feature>
<dbReference type="Proteomes" id="UP000054837">
    <property type="component" value="Unassembled WGS sequence"/>
</dbReference>
<dbReference type="InterPro" id="IPR017439">
    <property type="entry name" value="Amidohydrolase"/>
</dbReference>
<feature type="binding site" evidence="1">
    <location>
        <position position="114"/>
    </location>
    <ligand>
        <name>Mn(2+)</name>
        <dbReference type="ChEBI" id="CHEBI:29035"/>
        <label>2</label>
    </ligand>
</feature>
<dbReference type="GO" id="GO:0046872">
    <property type="term" value="F:metal ion binding"/>
    <property type="evidence" value="ECO:0007669"/>
    <property type="project" value="UniProtKB-KW"/>
</dbReference>